<evidence type="ECO:0000256" key="8">
    <source>
        <dbReference type="PROSITE-ProRule" id="PRU10141"/>
    </source>
</evidence>
<evidence type="ECO:0000256" key="2">
    <source>
        <dbReference type="ARBA" id="ARBA00022679"/>
    </source>
</evidence>
<dbReference type="InterPro" id="IPR011009">
    <property type="entry name" value="Kinase-like_dom_sf"/>
</dbReference>
<evidence type="ECO:0000256" key="9">
    <source>
        <dbReference type="RuleBase" id="RU000304"/>
    </source>
</evidence>
<dbReference type="PROSITE" id="PS00108">
    <property type="entry name" value="PROTEIN_KINASE_ST"/>
    <property type="match status" value="1"/>
</dbReference>
<comment type="similarity">
    <text evidence="6">Belongs to the protein kinase superfamily. STE Ser/Thr protein kinase family. MAP kinase kinase subfamily.</text>
</comment>
<proteinExistence type="inferred from homology"/>
<organism evidence="12 13">
    <name type="scientific">Wallemia mellicola</name>
    <dbReference type="NCBI Taxonomy" id="1708541"/>
    <lineage>
        <taxon>Eukaryota</taxon>
        <taxon>Fungi</taxon>
        <taxon>Dikarya</taxon>
        <taxon>Basidiomycota</taxon>
        <taxon>Wallemiomycotina</taxon>
        <taxon>Wallemiomycetes</taxon>
        <taxon>Wallemiales</taxon>
        <taxon>Wallemiaceae</taxon>
        <taxon>Wallemia</taxon>
    </lineage>
</organism>
<gene>
    <name evidence="12" type="ORF">E3Q10_01103</name>
</gene>
<keyword evidence="5 8" id="KW-0067">ATP-binding</keyword>
<feature type="compositionally biased region" description="Low complexity" evidence="10">
    <location>
        <begin position="406"/>
        <end position="431"/>
    </location>
</feature>
<comment type="caution">
    <text evidence="12">The sequence shown here is derived from an EMBL/GenBank/DDBJ whole genome shotgun (WGS) entry which is preliminary data.</text>
</comment>
<dbReference type="PROSITE" id="PS00107">
    <property type="entry name" value="PROTEIN_KINASE_ATP"/>
    <property type="match status" value="1"/>
</dbReference>
<feature type="binding site" evidence="8">
    <location>
        <position position="126"/>
    </location>
    <ligand>
        <name>ATP</name>
        <dbReference type="ChEBI" id="CHEBI:30616"/>
    </ligand>
</feature>
<dbReference type="Pfam" id="PF00069">
    <property type="entry name" value="Pkinase"/>
    <property type="match status" value="1"/>
</dbReference>
<dbReference type="EC" id="2.7.12.2" evidence="7"/>
<dbReference type="Gene3D" id="3.30.200.20">
    <property type="entry name" value="Phosphorylase Kinase, domain 1"/>
    <property type="match status" value="1"/>
</dbReference>
<dbReference type="GO" id="GO:0060237">
    <property type="term" value="P:regulation of fungal-type cell wall organization"/>
    <property type="evidence" value="ECO:0007669"/>
    <property type="project" value="TreeGrafter"/>
</dbReference>
<dbReference type="PANTHER" id="PTHR48013:SF6">
    <property type="entry name" value="MAP KINASE KINASE MKK1_SSP32-RELATED"/>
    <property type="match status" value="1"/>
</dbReference>
<feature type="domain" description="Protein kinase" evidence="11">
    <location>
        <begin position="97"/>
        <end position="365"/>
    </location>
</feature>
<keyword evidence="1 9" id="KW-0723">Serine/threonine-protein kinase</keyword>
<dbReference type="EMBL" id="SPRO01000007">
    <property type="protein sequence ID" value="TIC32767.1"/>
    <property type="molecule type" value="Genomic_DNA"/>
</dbReference>
<evidence type="ECO:0000313" key="12">
    <source>
        <dbReference type="EMBL" id="TIC32767.1"/>
    </source>
</evidence>
<evidence type="ECO:0000256" key="1">
    <source>
        <dbReference type="ARBA" id="ARBA00022527"/>
    </source>
</evidence>
<sequence>MAFLPTGKPSKSKLLPKLEIPKLENAPGMSYQMDNQQKPSLSLAIPSDTSSSSAPSSSTVDNDRTVYVSGRTPSAPPRPPKPQDLDLSNSDIQESDLIIIDKLGEGAGGSVVKVKHKSSGLIMAKKSMSTSPDPAIHKQLLRELQFLKQCQHETIIKYYGAFLTNENTEVDVCMEYAEGGSLDRIYKHIRRRQGRTGEKPLGNIAGSVLRGLEYLHSMKIIHRDIKPSNIVITRNGQVKLCDFGVSGVLEGSVAETFTGTQFYMAPERMDAKGQGYRVNSDVWSLGLTLLEVALNRYPYQEVNEEPVGPIELINMITLSKPPELSDEPEIGLKWSSGIKGFIKKCLDRDPSTRPSPSELLQDNWVKKTCYKFPADRLSVWLAQVWEWEMPSIPRQAKPIKRRQPLPHQIQQPVRQQQPHKVQSQQQQQQQQTFYNLNYN</sequence>
<evidence type="ECO:0000256" key="6">
    <source>
        <dbReference type="ARBA" id="ARBA00038035"/>
    </source>
</evidence>
<keyword evidence="2" id="KW-0808">Transferase</keyword>
<evidence type="ECO:0000313" key="13">
    <source>
        <dbReference type="Proteomes" id="UP000305647"/>
    </source>
</evidence>
<name>A0A4T0RCN7_9BASI</name>
<dbReference type="GO" id="GO:0004708">
    <property type="term" value="F:MAP kinase kinase activity"/>
    <property type="evidence" value="ECO:0007669"/>
    <property type="project" value="UniProtKB-EC"/>
</dbReference>
<accession>A0A4T0RCN7</accession>
<evidence type="ECO:0000256" key="3">
    <source>
        <dbReference type="ARBA" id="ARBA00022741"/>
    </source>
</evidence>
<feature type="region of interest" description="Disordered" evidence="10">
    <location>
        <begin position="1"/>
        <end position="89"/>
    </location>
</feature>
<dbReference type="PROSITE" id="PS50011">
    <property type="entry name" value="PROTEIN_KINASE_DOM"/>
    <property type="match status" value="1"/>
</dbReference>
<evidence type="ECO:0000256" key="4">
    <source>
        <dbReference type="ARBA" id="ARBA00022777"/>
    </source>
</evidence>
<evidence type="ECO:0000256" key="7">
    <source>
        <dbReference type="ARBA" id="ARBA00038999"/>
    </source>
</evidence>
<dbReference type="Gene3D" id="1.10.510.10">
    <property type="entry name" value="Transferase(Phosphotransferase) domain 1"/>
    <property type="match status" value="1"/>
</dbReference>
<dbReference type="Proteomes" id="UP000305647">
    <property type="component" value="Unassembled WGS sequence"/>
</dbReference>
<dbReference type="GO" id="GO:0000196">
    <property type="term" value="P:cell integrity MAPK cascade"/>
    <property type="evidence" value="ECO:0007669"/>
    <property type="project" value="TreeGrafter"/>
</dbReference>
<dbReference type="PANTHER" id="PTHR48013">
    <property type="entry name" value="DUAL SPECIFICITY MITOGEN-ACTIVATED PROTEIN KINASE KINASE 5-RELATED"/>
    <property type="match status" value="1"/>
</dbReference>
<dbReference type="InterPro" id="IPR008271">
    <property type="entry name" value="Ser/Thr_kinase_AS"/>
</dbReference>
<keyword evidence="3 8" id="KW-0547">Nucleotide-binding</keyword>
<dbReference type="InterPro" id="IPR017441">
    <property type="entry name" value="Protein_kinase_ATP_BS"/>
</dbReference>
<evidence type="ECO:0000256" key="5">
    <source>
        <dbReference type="ARBA" id="ARBA00022840"/>
    </source>
</evidence>
<feature type="compositionally biased region" description="Low complexity" evidence="10">
    <location>
        <begin position="40"/>
        <end position="59"/>
    </location>
</feature>
<evidence type="ECO:0000259" key="11">
    <source>
        <dbReference type="PROSITE" id="PS50011"/>
    </source>
</evidence>
<evidence type="ECO:0000256" key="10">
    <source>
        <dbReference type="SAM" id="MobiDB-lite"/>
    </source>
</evidence>
<feature type="compositionally biased region" description="Low complexity" evidence="10">
    <location>
        <begin position="1"/>
        <end position="18"/>
    </location>
</feature>
<reference evidence="12 13" key="1">
    <citation type="submission" date="2019-03" db="EMBL/GenBank/DDBJ databases">
        <title>Sequencing 25 genomes of Wallemia mellicola.</title>
        <authorList>
            <person name="Gostincar C."/>
        </authorList>
    </citation>
    <scope>NUCLEOTIDE SEQUENCE [LARGE SCALE GENOMIC DNA]</scope>
    <source>
        <strain evidence="12 13">EXF-8738</strain>
    </source>
</reference>
<feature type="region of interest" description="Disordered" evidence="10">
    <location>
        <begin position="403"/>
        <end position="439"/>
    </location>
</feature>
<protein>
    <recommendedName>
        <fullName evidence="7">mitogen-activated protein kinase kinase</fullName>
        <ecNumber evidence="7">2.7.12.2</ecNumber>
    </recommendedName>
</protein>
<dbReference type="InterPro" id="IPR000719">
    <property type="entry name" value="Prot_kinase_dom"/>
</dbReference>
<dbReference type="GO" id="GO:0004674">
    <property type="term" value="F:protein serine/threonine kinase activity"/>
    <property type="evidence" value="ECO:0007669"/>
    <property type="project" value="UniProtKB-KW"/>
</dbReference>
<dbReference type="FunFam" id="3.30.200.20:FF:000040">
    <property type="entry name" value="Dual specificity mitogen-activated protein kinase kinase"/>
    <property type="match status" value="1"/>
</dbReference>
<keyword evidence="4 12" id="KW-0418">Kinase</keyword>
<dbReference type="GO" id="GO:0005524">
    <property type="term" value="F:ATP binding"/>
    <property type="evidence" value="ECO:0007669"/>
    <property type="project" value="UniProtKB-UniRule"/>
</dbReference>
<dbReference type="FunFam" id="1.10.510.10:FF:000263">
    <property type="entry name" value="MAP kinase skh1/pek1"/>
    <property type="match status" value="1"/>
</dbReference>
<dbReference type="SUPFAM" id="SSF56112">
    <property type="entry name" value="Protein kinase-like (PK-like)"/>
    <property type="match status" value="1"/>
</dbReference>
<dbReference type="AlphaFoldDB" id="A0A4T0RCN7"/>
<dbReference type="SMART" id="SM00220">
    <property type="entry name" value="S_TKc"/>
    <property type="match status" value="1"/>
</dbReference>